<organism evidence="1">
    <name type="scientific">Timema genevievae</name>
    <name type="common">Walking stick</name>
    <dbReference type="NCBI Taxonomy" id="629358"/>
    <lineage>
        <taxon>Eukaryota</taxon>
        <taxon>Metazoa</taxon>
        <taxon>Ecdysozoa</taxon>
        <taxon>Arthropoda</taxon>
        <taxon>Hexapoda</taxon>
        <taxon>Insecta</taxon>
        <taxon>Pterygota</taxon>
        <taxon>Neoptera</taxon>
        <taxon>Polyneoptera</taxon>
        <taxon>Phasmatodea</taxon>
        <taxon>Timematodea</taxon>
        <taxon>Timematoidea</taxon>
        <taxon>Timematidae</taxon>
        <taxon>Timema</taxon>
    </lineage>
</organism>
<dbReference type="InterPro" id="IPR005055">
    <property type="entry name" value="A10/PebIII"/>
</dbReference>
<proteinExistence type="predicted"/>
<dbReference type="Gene3D" id="1.10.2080.10">
    <property type="entry name" value="Insect odorant-binding protein A10/Ejaculatory bulb-specific protein 3"/>
    <property type="match status" value="1"/>
</dbReference>
<reference evidence="1" key="1">
    <citation type="submission" date="2020-11" db="EMBL/GenBank/DDBJ databases">
        <authorList>
            <person name="Tran Van P."/>
        </authorList>
    </citation>
    <scope>NUCLEOTIDE SEQUENCE</scope>
</reference>
<dbReference type="EMBL" id="OE844459">
    <property type="protein sequence ID" value="CAD7605408.1"/>
    <property type="molecule type" value="Genomic_DNA"/>
</dbReference>
<protein>
    <submittedName>
        <fullName evidence="1">Uncharacterized protein</fullName>
    </submittedName>
</protein>
<evidence type="ECO:0000313" key="1">
    <source>
        <dbReference type="EMBL" id="CAD7605408.1"/>
    </source>
</evidence>
<accession>A0A7R9PQ74</accession>
<name>A0A7R9PQ74_TIMGE</name>
<gene>
    <name evidence="1" type="ORF">TGEB3V08_LOCUS9510</name>
</gene>
<dbReference type="PANTHER" id="PTHR11257">
    <property type="entry name" value="CHEMOSENSORY PROTEIN-RELATED"/>
    <property type="match status" value="1"/>
</dbReference>
<sequence>MWSTFISAAVNCRAPNTIDAGLPDPKDVIGDPERIDTWAKCLVEENKCTAEIAPLRAKIPEALKSEFSNTTPEERTFIRETSKYLIANKPDQWKEIEEFYDSENKYKEKFDQFLEVAQ</sequence>
<dbReference type="SUPFAM" id="SSF100910">
    <property type="entry name" value="Chemosensory protein Csp2"/>
    <property type="match status" value="1"/>
</dbReference>
<dbReference type="InterPro" id="IPR036682">
    <property type="entry name" value="OS_D_A10/PebIII_sf"/>
</dbReference>
<dbReference type="PANTHER" id="PTHR11257:SF12">
    <property type="entry name" value="EJACULATORY BULB-SPECIFIC PROTEIN 3-RELATED"/>
    <property type="match status" value="1"/>
</dbReference>
<dbReference type="Pfam" id="PF03392">
    <property type="entry name" value="OS-D"/>
    <property type="match status" value="1"/>
</dbReference>
<dbReference type="AlphaFoldDB" id="A0A7R9PQ74"/>